<comment type="caution">
    <text evidence="3">The sequence shown here is derived from an EMBL/GenBank/DDBJ whole genome shotgun (WGS) entry which is preliminary data.</text>
</comment>
<proteinExistence type="predicted"/>
<sequence>MSDNSNFEQVLNELDELVEHSKLNYELQTLEDFINKMPGEQEAAPSTSHQPVQKAPPSTSHQPVRWLKRDSVGNVVYDRPRSSRNQTATSHSYSRKTGAHTRMLDSSIEMTNYCPPDTVETFLEELNHSQGDDLDDQETAPAPPRASSDWSTRKSLLSERWEKERPCLVNTMVAQQNATTQICQQCSSSPAAVRCRDCRPQPFFCADCVVSIHRNHVFHNRDARIAGFFQPLPPTTCVVERALSQCDIITLSDDDVRVAEEVLQVLKPLKTVTSLLSTETSPSVSMILPLKTRILQSMAPSMEDSTITRDVKTAIREDLKPRYTSPPTLQDYLHRSTALDPSMPEMKCEACKASWSAGVDDLVRNDYWPATLHFSTVYATDVFCSYEELKMAAPGLSCQAFLRMLDQRTVRFGRTGKITADSFRKSFLEWEAVRFEVDKICREEHFVCPACTPDMLAVSVDGNRKHYCFKNAARSEEQALFDGIFIAKDDEVERFVDYIHSTTNHVSGRGVCGGEWSAARETSQRSSSKIDEEGLELAVCRRGVFLGALNMFRGEIYAYPLYLQNKLANKPISFFAMDVTCKYWPYLNKVAKSCPELQHLLSMKPFLSVFHAKAHDFKCEVKWSGAYQQGARLTHGEEVEQCNAFLSRIAVTTKHMSKAGRTDMLTLMAMRWNQQKFKSLATSLACRYQKATKCLESQLQDLESMRIQLAVTQIEVEGWVTDIKEWAEATTSQKNADLDAVTSRMEVLVASIKRRSQRLFKDTDGSKGRARIRRKIREEKAILSSVVEKYNSMVPDTERIAFDIILFDETVWPWQLSHRDAVDLKTKRKAFDVVMAIRRLEEEKKIVLSEMAKHWKSLSTRADTLKEMSCQLSSEALKSELWALNEEGIKGFLSLTLRKKQEVTRMMKHASYAQVLTGTSMDFQNDWDGYDSDSELSDD</sequence>
<evidence type="ECO:0000256" key="1">
    <source>
        <dbReference type="SAM" id="MobiDB-lite"/>
    </source>
</evidence>
<dbReference type="EMBL" id="RJVU01030786">
    <property type="protein sequence ID" value="ROL48384.1"/>
    <property type="molecule type" value="Genomic_DNA"/>
</dbReference>
<protein>
    <recommendedName>
        <fullName evidence="2">CxC3 like cysteine cluster domain-containing protein</fullName>
    </recommendedName>
</protein>
<feature type="compositionally biased region" description="Polar residues" evidence="1">
    <location>
        <begin position="83"/>
        <end position="92"/>
    </location>
</feature>
<dbReference type="OrthoDB" id="8941469at2759"/>
<dbReference type="PANTHER" id="PTHR33104">
    <property type="entry name" value="SI:DKEY-29D5.2"/>
    <property type="match status" value="1"/>
</dbReference>
<evidence type="ECO:0000313" key="4">
    <source>
        <dbReference type="Proteomes" id="UP000281406"/>
    </source>
</evidence>
<dbReference type="PANTHER" id="PTHR33104:SF2">
    <property type="entry name" value="CXC3 LIKE CYSTEINE CLUSTER DOMAIN-CONTAINING PROTEIN"/>
    <property type="match status" value="1"/>
</dbReference>
<dbReference type="InterPro" id="IPR040521">
    <property type="entry name" value="KDZ"/>
</dbReference>
<feature type="region of interest" description="Disordered" evidence="1">
    <location>
        <begin position="36"/>
        <end position="101"/>
    </location>
</feature>
<keyword evidence="4" id="KW-1185">Reference proteome</keyword>
<evidence type="ECO:0000259" key="2">
    <source>
        <dbReference type="Pfam" id="PF18804"/>
    </source>
</evidence>
<dbReference type="CDD" id="cd19757">
    <property type="entry name" value="Bbox1"/>
    <property type="match status" value="1"/>
</dbReference>
<feature type="domain" description="CxC3 like cysteine cluster" evidence="2">
    <location>
        <begin position="342"/>
        <end position="406"/>
    </location>
</feature>
<evidence type="ECO:0000313" key="3">
    <source>
        <dbReference type="EMBL" id="ROL48384.1"/>
    </source>
</evidence>
<dbReference type="Proteomes" id="UP000281406">
    <property type="component" value="Unassembled WGS sequence"/>
</dbReference>
<feature type="region of interest" description="Disordered" evidence="1">
    <location>
        <begin position="130"/>
        <end position="154"/>
    </location>
</feature>
<gene>
    <name evidence="3" type="ORF">DPX16_4210</name>
</gene>
<name>A0A3N0YQG4_ANAGA</name>
<reference evidence="3 4" key="1">
    <citation type="submission" date="2018-10" db="EMBL/GenBank/DDBJ databases">
        <title>Genome assembly for a Yunnan-Guizhou Plateau 3E fish, Anabarilius grahami (Regan), and its evolutionary and genetic applications.</title>
        <authorList>
            <person name="Jiang W."/>
        </authorList>
    </citation>
    <scope>NUCLEOTIDE SEQUENCE [LARGE SCALE GENOMIC DNA]</scope>
    <source>
        <strain evidence="3">AG-KIZ</strain>
        <tissue evidence="3">Muscle</tissue>
    </source>
</reference>
<dbReference type="InterPro" id="IPR040564">
    <property type="entry name" value="CxC3-like"/>
</dbReference>
<dbReference type="Pfam" id="PF18758">
    <property type="entry name" value="KDZ"/>
    <property type="match status" value="1"/>
</dbReference>
<accession>A0A3N0YQG4</accession>
<organism evidence="3 4">
    <name type="scientific">Anabarilius grahami</name>
    <name type="common">Kanglang fish</name>
    <name type="synonym">Barilius grahami</name>
    <dbReference type="NCBI Taxonomy" id="495550"/>
    <lineage>
        <taxon>Eukaryota</taxon>
        <taxon>Metazoa</taxon>
        <taxon>Chordata</taxon>
        <taxon>Craniata</taxon>
        <taxon>Vertebrata</taxon>
        <taxon>Euteleostomi</taxon>
        <taxon>Actinopterygii</taxon>
        <taxon>Neopterygii</taxon>
        <taxon>Teleostei</taxon>
        <taxon>Ostariophysi</taxon>
        <taxon>Cypriniformes</taxon>
        <taxon>Xenocyprididae</taxon>
        <taxon>Xenocypridinae</taxon>
        <taxon>Xenocypridinae incertae sedis</taxon>
        <taxon>Anabarilius</taxon>
    </lineage>
</organism>
<dbReference type="AlphaFoldDB" id="A0A3N0YQG4"/>
<feature type="compositionally biased region" description="Polar residues" evidence="1">
    <location>
        <begin position="44"/>
        <end position="62"/>
    </location>
</feature>
<dbReference type="Pfam" id="PF18804">
    <property type="entry name" value="CxC3"/>
    <property type="match status" value="1"/>
</dbReference>